<feature type="region of interest" description="Disordered" evidence="10">
    <location>
        <begin position="197"/>
        <end position="291"/>
    </location>
</feature>
<comment type="caution">
    <text evidence="11">The sequence shown here is derived from an EMBL/GenBank/DDBJ whole genome shotgun (WGS) entry which is preliminary data.</text>
</comment>
<comment type="similarity">
    <text evidence="2">Belongs to the DivIVA family.</text>
</comment>
<feature type="region of interest" description="Disordered" evidence="10">
    <location>
        <begin position="1"/>
        <end position="25"/>
    </location>
</feature>
<keyword evidence="6 9" id="KW-0175">Coiled coil</keyword>
<keyword evidence="4" id="KW-0963">Cytoplasm</keyword>
<evidence type="ECO:0000313" key="11">
    <source>
        <dbReference type="EMBL" id="NYI97265.1"/>
    </source>
</evidence>
<evidence type="ECO:0000256" key="3">
    <source>
        <dbReference type="ARBA" id="ARBA00018787"/>
    </source>
</evidence>
<dbReference type="GO" id="GO:0051301">
    <property type="term" value="P:cell division"/>
    <property type="evidence" value="ECO:0007669"/>
    <property type="project" value="UniProtKB-KW"/>
</dbReference>
<protein>
    <recommendedName>
        <fullName evidence="3">Cell wall synthesis protein Wag31</fullName>
    </recommendedName>
    <alternativeName>
        <fullName evidence="8">Antigen 84</fullName>
    </alternativeName>
</protein>
<keyword evidence="5" id="KW-0132">Cell division</keyword>
<name>A0A853BRA1_9ACTN</name>
<dbReference type="NCBIfam" id="TIGR03544">
    <property type="entry name" value="DivI1A_domain"/>
    <property type="match status" value="1"/>
</dbReference>
<sequence>MTAREDMGARSRSSQRLSPERVRAQEFSRASLGRRGYNEEEVRLFIGRVAEDLAASDAEKASLRAEIDRLRRRYREQNHSAASVEGPPAEAVNLLSAAQQQADAYVAQAQEYCRQLTVQARRQAEDILVEARDQAGAAADEAARGYRAGAGSSYTREVEEMERRVAWIQTFCRAVQIQMQAASDAFSQEIARLSDFSTLSAERDGRRPDSPDGLGGPQRAPQHAAPASAAGPLGAAGPAAPPGPPVPAGPVGPGHGIGPDVDAVPQSRYAGGHDSDRRAHDDSGAAWLPRG</sequence>
<dbReference type="GO" id="GO:0005737">
    <property type="term" value="C:cytoplasm"/>
    <property type="evidence" value="ECO:0007669"/>
    <property type="project" value="UniProtKB-SubCell"/>
</dbReference>
<dbReference type="RefSeq" id="WP_179768648.1">
    <property type="nucleotide sequence ID" value="NZ_JACCFO010000001.1"/>
</dbReference>
<keyword evidence="12" id="KW-1185">Reference proteome</keyword>
<evidence type="ECO:0000256" key="5">
    <source>
        <dbReference type="ARBA" id="ARBA00022618"/>
    </source>
</evidence>
<dbReference type="InterPro" id="IPR019933">
    <property type="entry name" value="DivIVA_domain"/>
</dbReference>
<feature type="coiled-coil region" evidence="9">
    <location>
        <begin position="53"/>
        <end position="115"/>
    </location>
</feature>
<evidence type="ECO:0000256" key="4">
    <source>
        <dbReference type="ARBA" id="ARBA00022490"/>
    </source>
</evidence>
<evidence type="ECO:0000256" key="8">
    <source>
        <dbReference type="ARBA" id="ARBA00031737"/>
    </source>
</evidence>
<organism evidence="11 12">
    <name type="scientific">Streptomonospora nanhaiensis</name>
    <dbReference type="NCBI Taxonomy" id="1323731"/>
    <lineage>
        <taxon>Bacteria</taxon>
        <taxon>Bacillati</taxon>
        <taxon>Actinomycetota</taxon>
        <taxon>Actinomycetes</taxon>
        <taxon>Streptosporangiales</taxon>
        <taxon>Nocardiopsidaceae</taxon>
        <taxon>Streptomonospora</taxon>
    </lineage>
</organism>
<dbReference type="EMBL" id="JACCFO010000001">
    <property type="protein sequence ID" value="NYI97265.1"/>
    <property type="molecule type" value="Genomic_DNA"/>
</dbReference>
<keyword evidence="7" id="KW-0131">Cell cycle</keyword>
<feature type="compositionally biased region" description="Pro residues" evidence="10">
    <location>
        <begin position="239"/>
        <end position="250"/>
    </location>
</feature>
<dbReference type="Pfam" id="PF05103">
    <property type="entry name" value="DivIVA"/>
    <property type="match status" value="1"/>
</dbReference>
<evidence type="ECO:0000256" key="9">
    <source>
        <dbReference type="SAM" id="Coils"/>
    </source>
</evidence>
<evidence type="ECO:0000256" key="10">
    <source>
        <dbReference type="SAM" id="MobiDB-lite"/>
    </source>
</evidence>
<dbReference type="Proteomes" id="UP000575985">
    <property type="component" value="Unassembled WGS sequence"/>
</dbReference>
<evidence type="ECO:0000256" key="2">
    <source>
        <dbReference type="ARBA" id="ARBA00009008"/>
    </source>
</evidence>
<accession>A0A853BRA1</accession>
<dbReference type="AlphaFoldDB" id="A0A853BRA1"/>
<evidence type="ECO:0000256" key="7">
    <source>
        <dbReference type="ARBA" id="ARBA00023306"/>
    </source>
</evidence>
<dbReference type="PANTHER" id="PTHR35794:SF2">
    <property type="entry name" value="CELL DIVISION PROTEIN DIVIVA"/>
    <property type="match status" value="1"/>
</dbReference>
<feature type="compositionally biased region" description="Basic and acidic residues" evidence="10">
    <location>
        <begin position="271"/>
        <end position="283"/>
    </location>
</feature>
<dbReference type="PANTHER" id="PTHR35794">
    <property type="entry name" value="CELL DIVISION PROTEIN DIVIVA"/>
    <property type="match status" value="1"/>
</dbReference>
<proteinExistence type="inferred from homology"/>
<dbReference type="Gene3D" id="6.10.250.660">
    <property type="match status" value="1"/>
</dbReference>
<evidence type="ECO:0000256" key="6">
    <source>
        <dbReference type="ARBA" id="ARBA00023054"/>
    </source>
</evidence>
<evidence type="ECO:0000256" key="1">
    <source>
        <dbReference type="ARBA" id="ARBA00004496"/>
    </source>
</evidence>
<gene>
    <name evidence="11" type="ORF">HNR12_003542</name>
</gene>
<feature type="compositionally biased region" description="Basic and acidic residues" evidence="10">
    <location>
        <begin position="201"/>
        <end position="210"/>
    </location>
</feature>
<comment type="subcellular location">
    <subcellularLocation>
        <location evidence="1">Cytoplasm</location>
    </subcellularLocation>
</comment>
<reference evidence="11 12" key="1">
    <citation type="submission" date="2020-07" db="EMBL/GenBank/DDBJ databases">
        <title>Sequencing the genomes of 1000 actinobacteria strains.</title>
        <authorList>
            <person name="Klenk H.-P."/>
        </authorList>
    </citation>
    <scope>NUCLEOTIDE SEQUENCE [LARGE SCALE GENOMIC DNA]</scope>
    <source>
        <strain evidence="11 12">DSM 45927</strain>
    </source>
</reference>
<feature type="compositionally biased region" description="Low complexity" evidence="10">
    <location>
        <begin position="217"/>
        <end position="238"/>
    </location>
</feature>
<evidence type="ECO:0000313" key="12">
    <source>
        <dbReference type="Proteomes" id="UP000575985"/>
    </source>
</evidence>
<dbReference type="InterPro" id="IPR007793">
    <property type="entry name" value="DivIVA_fam"/>
</dbReference>